<keyword evidence="2 4" id="KW-0238">DNA-binding</keyword>
<dbReference type="EMBL" id="BSOB01000046">
    <property type="protein sequence ID" value="GLQ94410.1"/>
    <property type="molecule type" value="Genomic_DNA"/>
</dbReference>
<evidence type="ECO:0000313" key="7">
    <source>
        <dbReference type="Proteomes" id="UP001156670"/>
    </source>
</evidence>
<keyword evidence="7" id="KW-1185">Reference proteome</keyword>
<dbReference type="RefSeq" id="WP_284322110.1">
    <property type="nucleotide sequence ID" value="NZ_BSOB01000046.1"/>
</dbReference>
<reference evidence="7" key="1">
    <citation type="journal article" date="2019" name="Int. J. Syst. Evol. Microbiol.">
        <title>The Global Catalogue of Microorganisms (GCM) 10K type strain sequencing project: providing services to taxonomists for standard genome sequencing and annotation.</title>
        <authorList>
            <consortium name="The Broad Institute Genomics Platform"/>
            <consortium name="The Broad Institute Genome Sequencing Center for Infectious Disease"/>
            <person name="Wu L."/>
            <person name="Ma J."/>
        </authorList>
    </citation>
    <scope>NUCLEOTIDE SEQUENCE [LARGE SCALE GENOMIC DNA]</scope>
    <source>
        <strain evidence="7">NBRC 111980</strain>
    </source>
</reference>
<dbReference type="Proteomes" id="UP001156670">
    <property type="component" value="Unassembled WGS sequence"/>
</dbReference>
<proteinExistence type="predicted"/>
<organism evidence="6 7">
    <name type="scientific">Dyella acidisoli</name>
    <dbReference type="NCBI Taxonomy" id="1867834"/>
    <lineage>
        <taxon>Bacteria</taxon>
        <taxon>Pseudomonadati</taxon>
        <taxon>Pseudomonadota</taxon>
        <taxon>Gammaproteobacteria</taxon>
        <taxon>Lysobacterales</taxon>
        <taxon>Rhodanobacteraceae</taxon>
        <taxon>Dyella</taxon>
    </lineage>
</organism>
<evidence type="ECO:0000313" key="6">
    <source>
        <dbReference type="EMBL" id="GLQ94410.1"/>
    </source>
</evidence>
<feature type="domain" description="HTH tetR-type" evidence="5">
    <location>
        <begin position="18"/>
        <end position="78"/>
    </location>
</feature>
<dbReference type="PROSITE" id="PS50977">
    <property type="entry name" value="HTH_TETR_2"/>
    <property type="match status" value="1"/>
</dbReference>
<dbReference type="InterPro" id="IPR009057">
    <property type="entry name" value="Homeodomain-like_sf"/>
</dbReference>
<dbReference type="PRINTS" id="PR00455">
    <property type="entry name" value="HTHTETR"/>
</dbReference>
<evidence type="ECO:0000259" key="5">
    <source>
        <dbReference type="PROSITE" id="PS50977"/>
    </source>
</evidence>
<protein>
    <submittedName>
        <fullName evidence="6">TetR family transcriptional regulator</fullName>
    </submittedName>
</protein>
<evidence type="ECO:0000256" key="3">
    <source>
        <dbReference type="ARBA" id="ARBA00023163"/>
    </source>
</evidence>
<gene>
    <name evidence="6" type="ORF">GCM10007901_33620</name>
</gene>
<dbReference type="Pfam" id="PF00440">
    <property type="entry name" value="TetR_N"/>
    <property type="match status" value="1"/>
</dbReference>
<dbReference type="SUPFAM" id="SSF46689">
    <property type="entry name" value="Homeodomain-like"/>
    <property type="match status" value="1"/>
</dbReference>
<sequence>MPKPKTTPRKRPRQARSTVTVDAILQAAAYILEKHGWEGFTTNRVAERAGVNIASLYQYFPNKESIVVELQRRHIEKARPGDPDTLIALQAKGDLHAVLTTLARASVEEHQAAPALHRVFAEELPRSARRVDLARDAQVHALLKELIRPLARNVPDLDLAMFVLRAAGHAIVHEAVYERPELLKNPALIEEFVLLMTRYLQRPAPRVAKKTRTPKVV</sequence>
<accession>A0ABQ5XVH5</accession>
<evidence type="ECO:0000256" key="4">
    <source>
        <dbReference type="PROSITE-ProRule" id="PRU00335"/>
    </source>
</evidence>
<evidence type="ECO:0000256" key="1">
    <source>
        <dbReference type="ARBA" id="ARBA00023015"/>
    </source>
</evidence>
<dbReference type="PANTHER" id="PTHR30055">
    <property type="entry name" value="HTH-TYPE TRANSCRIPTIONAL REGULATOR RUTR"/>
    <property type="match status" value="1"/>
</dbReference>
<dbReference type="InterPro" id="IPR041669">
    <property type="entry name" value="TetR_C_15"/>
</dbReference>
<evidence type="ECO:0000256" key="2">
    <source>
        <dbReference type="ARBA" id="ARBA00023125"/>
    </source>
</evidence>
<dbReference type="Pfam" id="PF17918">
    <property type="entry name" value="TetR_C_15"/>
    <property type="match status" value="1"/>
</dbReference>
<name>A0ABQ5XVH5_9GAMM</name>
<feature type="DNA-binding region" description="H-T-H motif" evidence="4">
    <location>
        <begin position="41"/>
        <end position="60"/>
    </location>
</feature>
<dbReference type="Gene3D" id="1.10.357.10">
    <property type="entry name" value="Tetracycline Repressor, domain 2"/>
    <property type="match status" value="1"/>
</dbReference>
<dbReference type="PANTHER" id="PTHR30055:SF234">
    <property type="entry name" value="HTH-TYPE TRANSCRIPTIONAL REGULATOR BETI"/>
    <property type="match status" value="1"/>
</dbReference>
<dbReference type="InterPro" id="IPR001647">
    <property type="entry name" value="HTH_TetR"/>
</dbReference>
<dbReference type="InterPro" id="IPR050109">
    <property type="entry name" value="HTH-type_TetR-like_transc_reg"/>
</dbReference>
<comment type="caution">
    <text evidence="6">The sequence shown here is derived from an EMBL/GenBank/DDBJ whole genome shotgun (WGS) entry which is preliminary data.</text>
</comment>
<keyword evidence="1" id="KW-0805">Transcription regulation</keyword>
<keyword evidence="3" id="KW-0804">Transcription</keyword>